<feature type="transmembrane region" description="Helical" evidence="1">
    <location>
        <begin position="316"/>
        <end position="336"/>
    </location>
</feature>
<keyword evidence="1" id="KW-1133">Transmembrane helix</keyword>
<dbReference type="PIRSF" id="PIRSF038991">
    <property type="entry name" value="Protein_AbrB"/>
    <property type="match status" value="1"/>
</dbReference>
<keyword evidence="2" id="KW-0560">Oxidoreductase</keyword>
<sequence>MLWRVAGGLAIALAGALLAVWAHLPLPWMLGALLLTAAVRIAGGATVCPRPARNAGQWVIGTSLGLYFTPQVIGHIGANAGPIVVGMLFALGLAFIGTALLRRYTDVDFKTAWFASAIGGASEMASLAERHGARIDRVATAHSVRVLLVVVTVPFIFQWWGVAGLDPTVPGPRTVHAAGLAALIALTCVGGLCFMKLRWPNPWVLGPMLAAMTLTACGIELSALPDYVPKVGQLLIGWSLGDRYRPDFFRAAPRFIAVVAAFTVVALALAFGLGALLSLWSAAPIPTLILGTTPGGIAEMAITAKVLQLGVPVVTAFHVTRMVFVVLVTGPMYAFLARRDANSA</sequence>
<dbReference type="NCBIfam" id="TIGR03082">
    <property type="entry name" value="Gneg_AbrB_dup"/>
    <property type="match status" value="2"/>
</dbReference>
<feature type="transmembrane region" description="Helical" evidence="1">
    <location>
        <begin position="174"/>
        <end position="195"/>
    </location>
</feature>
<protein>
    <submittedName>
        <fullName evidence="2">Ammonia monooxygenase</fullName>
    </submittedName>
</protein>
<evidence type="ECO:0000313" key="3">
    <source>
        <dbReference type="Proteomes" id="UP000187251"/>
    </source>
</evidence>
<proteinExistence type="predicted"/>
<feature type="transmembrane region" description="Helical" evidence="1">
    <location>
        <begin position="255"/>
        <end position="280"/>
    </location>
</feature>
<keyword evidence="2" id="KW-0503">Monooxygenase</keyword>
<dbReference type="PANTHER" id="PTHR38457:SF1">
    <property type="entry name" value="REGULATOR ABRB-RELATED"/>
    <property type="match status" value="1"/>
</dbReference>
<feature type="transmembrane region" description="Helical" evidence="1">
    <location>
        <begin position="55"/>
        <end position="74"/>
    </location>
</feature>
<dbReference type="RefSeq" id="WP_076408048.1">
    <property type="nucleotide sequence ID" value="NZ_MJMN01000001.1"/>
</dbReference>
<dbReference type="OrthoDB" id="8527964at2"/>
<gene>
    <name evidence="2" type="ORF">BIZ92_02325</name>
</gene>
<dbReference type="PANTHER" id="PTHR38457">
    <property type="entry name" value="REGULATOR ABRB-RELATED"/>
    <property type="match status" value="1"/>
</dbReference>
<dbReference type="AlphaFoldDB" id="A0A1R1K1A4"/>
<name>A0A1R1K1A4_ALCXX</name>
<dbReference type="EMBL" id="MJMN01000001">
    <property type="protein sequence ID" value="OMG93189.1"/>
    <property type="molecule type" value="Genomic_DNA"/>
</dbReference>
<dbReference type="GO" id="GO:0004497">
    <property type="term" value="F:monooxygenase activity"/>
    <property type="evidence" value="ECO:0007669"/>
    <property type="project" value="UniProtKB-KW"/>
</dbReference>
<feature type="transmembrane region" description="Helical" evidence="1">
    <location>
        <begin position="80"/>
        <end position="101"/>
    </location>
</feature>
<reference evidence="2 3" key="1">
    <citation type="submission" date="2016-09" db="EMBL/GenBank/DDBJ databases">
        <title>Phylogenomics of Achromobacter.</title>
        <authorList>
            <person name="Jeukens J."/>
            <person name="Freschi L."/>
            <person name="Vincent A.T."/>
            <person name="Emond-Rheault J.-G."/>
            <person name="Kukavica-Ibrulj I."/>
            <person name="Charette S.J."/>
            <person name="Levesque R.C."/>
        </authorList>
    </citation>
    <scope>NUCLEOTIDE SEQUENCE [LARGE SCALE GENOMIC DNA]</scope>
    <source>
        <strain evidence="2 3">AUS488</strain>
    </source>
</reference>
<dbReference type="Proteomes" id="UP000187251">
    <property type="component" value="Unassembled WGS sequence"/>
</dbReference>
<organism evidence="2 3">
    <name type="scientific">Alcaligenes xylosoxydans xylosoxydans</name>
    <name type="common">Achromobacter xylosoxidans</name>
    <dbReference type="NCBI Taxonomy" id="85698"/>
    <lineage>
        <taxon>Bacteria</taxon>
        <taxon>Pseudomonadati</taxon>
        <taxon>Pseudomonadota</taxon>
        <taxon>Betaproteobacteria</taxon>
        <taxon>Burkholderiales</taxon>
        <taxon>Alcaligenaceae</taxon>
        <taxon>Achromobacter</taxon>
    </lineage>
</organism>
<evidence type="ECO:0000313" key="2">
    <source>
        <dbReference type="EMBL" id="OMG93189.1"/>
    </source>
</evidence>
<dbReference type="InterPro" id="IPR007820">
    <property type="entry name" value="AbrB_fam"/>
</dbReference>
<keyword evidence="1" id="KW-0812">Transmembrane</keyword>
<dbReference type="GO" id="GO:0016020">
    <property type="term" value="C:membrane"/>
    <property type="evidence" value="ECO:0007669"/>
    <property type="project" value="InterPro"/>
</dbReference>
<evidence type="ECO:0000256" key="1">
    <source>
        <dbReference type="SAM" id="Phobius"/>
    </source>
</evidence>
<dbReference type="Pfam" id="PF05145">
    <property type="entry name" value="AbrB"/>
    <property type="match status" value="1"/>
</dbReference>
<feature type="transmembrane region" description="Helical" evidence="1">
    <location>
        <begin position="28"/>
        <end position="48"/>
    </location>
</feature>
<dbReference type="GO" id="GO:0010468">
    <property type="term" value="P:regulation of gene expression"/>
    <property type="evidence" value="ECO:0007669"/>
    <property type="project" value="InterPro"/>
</dbReference>
<accession>A0A1R1K1A4</accession>
<keyword evidence="1" id="KW-0472">Membrane</keyword>
<feature type="transmembrane region" description="Helical" evidence="1">
    <location>
        <begin position="144"/>
        <end position="162"/>
    </location>
</feature>
<comment type="caution">
    <text evidence="2">The sequence shown here is derived from an EMBL/GenBank/DDBJ whole genome shotgun (WGS) entry which is preliminary data.</text>
</comment>
<dbReference type="InterPro" id="IPR017516">
    <property type="entry name" value="AbrB_dup"/>
</dbReference>